<feature type="domain" description="HTH cro/C1-type" evidence="3">
    <location>
        <begin position="10"/>
        <end position="64"/>
    </location>
</feature>
<dbReference type="PANTHER" id="PTHR46558">
    <property type="entry name" value="TRACRIPTIONAL REGULATORY PROTEIN-RELATED-RELATED"/>
    <property type="match status" value="1"/>
</dbReference>
<keyword evidence="2" id="KW-1133">Transmembrane helix</keyword>
<gene>
    <name evidence="4" type="ORF">AAA083_10595</name>
</gene>
<dbReference type="InterPro" id="IPR010982">
    <property type="entry name" value="Lambda_DNA-bd_dom_sf"/>
</dbReference>
<reference evidence="4 5" key="1">
    <citation type="submission" date="2024-04" db="EMBL/GenBank/DDBJ databases">
        <title>Human intestinal bacterial collection.</title>
        <authorList>
            <person name="Pauvert C."/>
            <person name="Hitch T.C.A."/>
            <person name="Clavel T."/>
        </authorList>
    </citation>
    <scope>NUCLEOTIDE SEQUENCE [LARGE SCALE GENOMIC DNA]</scope>
    <source>
        <strain evidence="4 5">CLA-KB-H42</strain>
    </source>
</reference>
<feature type="transmembrane region" description="Helical" evidence="2">
    <location>
        <begin position="111"/>
        <end position="129"/>
    </location>
</feature>
<keyword evidence="2" id="KW-0812">Transmembrane</keyword>
<dbReference type="Proteomes" id="UP001487305">
    <property type="component" value="Unassembled WGS sequence"/>
</dbReference>
<evidence type="ECO:0000313" key="4">
    <source>
        <dbReference type="EMBL" id="MEQ3363423.1"/>
    </source>
</evidence>
<sequence length="138" mass="14653">MSTQTLGAVIASLRKEHGMTQLELAERMGVTDKAVSKWERDVSCPDISLLPKLAETFGVSVDQLMRVKSKSQTGGIRKEAERIIALILKAVALAMGVAVLVLSILRSLDMYAGFTLLGIGLACVGISLFSSQANGSDS</sequence>
<evidence type="ECO:0000259" key="3">
    <source>
        <dbReference type="PROSITE" id="PS50943"/>
    </source>
</evidence>
<dbReference type="SUPFAM" id="SSF47413">
    <property type="entry name" value="lambda repressor-like DNA-binding domains"/>
    <property type="match status" value="1"/>
</dbReference>
<dbReference type="RefSeq" id="WP_349227663.1">
    <property type="nucleotide sequence ID" value="NZ_JBBNOP010000008.1"/>
</dbReference>
<evidence type="ECO:0000313" key="5">
    <source>
        <dbReference type="Proteomes" id="UP001487305"/>
    </source>
</evidence>
<dbReference type="Gene3D" id="1.10.260.40">
    <property type="entry name" value="lambda repressor-like DNA-binding domains"/>
    <property type="match status" value="1"/>
</dbReference>
<protein>
    <submittedName>
        <fullName evidence="4">Helix-turn-helix transcriptional regulator</fullName>
    </submittedName>
</protein>
<dbReference type="InterPro" id="IPR001387">
    <property type="entry name" value="Cro/C1-type_HTH"/>
</dbReference>
<evidence type="ECO:0000256" key="2">
    <source>
        <dbReference type="SAM" id="Phobius"/>
    </source>
</evidence>
<keyword evidence="2" id="KW-0472">Membrane</keyword>
<feature type="transmembrane region" description="Helical" evidence="2">
    <location>
        <begin position="83"/>
        <end position="105"/>
    </location>
</feature>
<keyword evidence="1" id="KW-0238">DNA-binding</keyword>
<name>A0ABV1JFD2_9ACTN</name>
<accession>A0ABV1JFD2</accession>
<dbReference type="SMART" id="SM00530">
    <property type="entry name" value="HTH_XRE"/>
    <property type="match status" value="1"/>
</dbReference>
<dbReference type="EMBL" id="JBBNOP010000008">
    <property type="protein sequence ID" value="MEQ3363423.1"/>
    <property type="molecule type" value="Genomic_DNA"/>
</dbReference>
<comment type="caution">
    <text evidence="4">The sequence shown here is derived from an EMBL/GenBank/DDBJ whole genome shotgun (WGS) entry which is preliminary data.</text>
</comment>
<proteinExistence type="predicted"/>
<dbReference type="PANTHER" id="PTHR46558:SF11">
    <property type="entry name" value="HTH-TYPE TRANSCRIPTIONAL REGULATOR XRE"/>
    <property type="match status" value="1"/>
</dbReference>
<evidence type="ECO:0000256" key="1">
    <source>
        <dbReference type="ARBA" id="ARBA00023125"/>
    </source>
</evidence>
<organism evidence="4 5">
    <name type="scientific">Raoultibacter massiliensis</name>
    <dbReference type="NCBI Taxonomy" id="1852371"/>
    <lineage>
        <taxon>Bacteria</taxon>
        <taxon>Bacillati</taxon>
        <taxon>Actinomycetota</taxon>
        <taxon>Coriobacteriia</taxon>
        <taxon>Eggerthellales</taxon>
        <taxon>Eggerthellaceae</taxon>
        <taxon>Raoultibacter</taxon>
    </lineage>
</organism>
<dbReference type="CDD" id="cd00093">
    <property type="entry name" value="HTH_XRE"/>
    <property type="match status" value="1"/>
</dbReference>
<dbReference type="Pfam" id="PF01381">
    <property type="entry name" value="HTH_3"/>
    <property type="match status" value="1"/>
</dbReference>
<dbReference type="PROSITE" id="PS50943">
    <property type="entry name" value="HTH_CROC1"/>
    <property type="match status" value="1"/>
</dbReference>
<keyword evidence="5" id="KW-1185">Reference proteome</keyword>